<dbReference type="GO" id="GO:0008821">
    <property type="term" value="F:crossover junction DNA endonuclease activity"/>
    <property type="evidence" value="ECO:0007669"/>
    <property type="project" value="UniProtKB-UniRule"/>
</dbReference>
<reference evidence="13 14" key="1">
    <citation type="journal article" date="2016" name="Nat. Commun.">
        <title>Thousands of microbial genomes shed light on interconnected biogeochemical processes in an aquifer system.</title>
        <authorList>
            <person name="Anantharaman K."/>
            <person name="Brown C.T."/>
            <person name="Hug L.A."/>
            <person name="Sharon I."/>
            <person name="Castelle C.J."/>
            <person name="Probst A.J."/>
            <person name="Thomas B.C."/>
            <person name="Singh A."/>
            <person name="Wilkins M.J."/>
            <person name="Karaoz U."/>
            <person name="Brodie E.L."/>
            <person name="Williams K.H."/>
            <person name="Hubbard S.S."/>
            <person name="Banfield J.F."/>
        </authorList>
    </citation>
    <scope>NUCLEOTIDE SEQUENCE [LARGE SCALE GENOMIC DNA]</scope>
</reference>
<feature type="binding site" evidence="12">
    <location>
        <position position="140"/>
    </location>
    <ligand>
        <name>Mg(2+)</name>
        <dbReference type="ChEBI" id="CHEBI:18420"/>
        <label>1</label>
    </ligand>
</feature>
<accession>A0A1F7GCH9</accession>
<dbReference type="Proteomes" id="UP000178372">
    <property type="component" value="Unassembled WGS sequence"/>
</dbReference>
<evidence type="ECO:0000313" key="13">
    <source>
        <dbReference type="EMBL" id="OGK16577.1"/>
    </source>
</evidence>
<evidence type="ECO:0000256" key="6">
    <source>
        <dbReference type="ARBA" id="ARBA00022763"/>
    </source>
</evidence>
<dbReference type="SUPFAM" id="SSF53098">
    <property type="entry name" value="Ribonuclease H-like"/>
    <property type="match status" value="1"/>
</dbReference>
<keyword evidence="10 12" id="KW-0233">DNA recombination</keyword>
<evidence type="ECO:0000256" key="1">
    <source>
        <dbReference type="ARBA" id="ARBA00009518"/>
    </source>
</evidence>
<evidence type="ECO:0000256" key="4">
    <source>
        <dbReference type="ARBA" id="ARBA00022723"/>
    </source>
</evidence>
<dbReference type="AlphaFoldDB" id="A0A1F7GCH9"/>
<comment type="catalytic activity">
    <reaction evidence="12">
        <text>Endonucleolytic cleavage at a junction such as a reciprocal single-stranded crossover between two homologous DNA duplexes (Holliday junction).</text>
        <dbReference type="EC" id="3.1.21.10"/>
    </reaction>
</comment>
<dbReference type="InterPro" id="IPR036397">
    <property type="entry name" value="RNaseH_sf"/>
</dbReference>
<dbReference type="PANTHER" id="PTHR30194:SF3">
    <property type="entry name" value="CROSSOVER JUNCTION ENDODEOXYRIBONUCLEASE RUVC"/>
    <property type="match status" value="1"/>
</dbReference>
<sequence>MIILAIDSGIERCGFALFQNIPGNPKLVDSGLLSTPKTDSIEKRLSNLKKGFDNLLQKHKPNLVIMESLFFFVNKKTFISVAQSQGALLASCGRDLISVEFLTPLQIKQIVTGYGKTDKKGVEKMIMMLLDIKVAPKPDDVVDAIAAGYAYCCLHKFDHIK</sequence>
<keyword evidence="3 12" id="KW-0540">Nuclease</keyword>
<dbReference type="EC" id="3.1.21.10" evidence="12"/>
<evidence type="ECO:0000256" key="7">
    <source>
        <dbReference type="ARBA" id="ARBA00022801"/>
    </source>
</evidence>
<dbReference type="Gene3D" id="3.30.420.10">
    <property type="entry name" value="Ribonuclease H-like superfamily/Ribonuclease H"/>
    <property type="match status" value="1"/>
</dbReference>
<keyword evidence="6 12" id="KW-0227">DNA damage</keyword>
<comment type="caution">
    <text evidence="13">The sequence shown here is derived from an EMBL/GenBank/DDBJ whole genome shotgun (WGS) entry which is preliminary data.</text>
</comment>
<keyword evidence="11 12" id="KW-0234">DNA repair</keyword>
<feature type="active site" evidence="12">
    <location>
        <position position="67"/>
    </location>
</feature>
<proteinExistence type="inferred from homology"/>
<keyword evidence="4 12" id="KW-0479">Metal-binding</keyword>
<evidence type="ECO:0000256" key="2">
    <source>
        <dbReference type="ARBA" id="ARBA00022490"/>
    </source>
</evidence>
<comment type="subunit">
    <text evidence="12">Homodimer which binds Holliday junction (HJ) DNA. The HJ becomes 2-fold symmetrical on binding to RuvC with unstacked arms; it has a different conformation from HJ DNA in complex with RuvA. In the full resolvosome a probable DNA-RuvA(4)-RuvB(12)-RuvC(2) complex forms which resolves the HJ.</text>
</comment>
<evidence type="ECO:0000256" key="3">
    <source>
        <dbReference type="ARBA" id="ARBA00022722"/>
    </source>
</evidence>
<organism evidence="13 14">
    <name type="scientific">Candidatus Roizmanbacteria bacterium RIFCSPHIGHO2_01_FULL_39_12b</name>
    <dbReference type="NCBI Taxonomy" id="1802030"/>
    <lineage>
        <taxon>Bacteria</taxon>
        <taxon>Candidatus Roizmaniibacteriota</taxon>
    </lineage>
</organism>
<evidence type="ECO:0000256" key="10">
    <source>
        <dbReference type="ARBA" id="ARBA00023172"/>
    </source>
</evidence>
<dbReference type="Pfam" id="PF02075">
    <property type="entry name" value="RuvC"/>
    <property type="match status" value="1"/>
</dbReference>
<dbReference type="GO" id="GO:0006310">
    <property type="term" value="P:DNA recombination"/>
    <property type="evidence" value="ECO:0007669"/>
    <property type="project" value="UniProtKB-UniRule"/>
</dbReference>
<protein>
    <recommendedName>
        <fullName evidence="12">Crossover junction endodeoxyribonuclease RuvC</fullName>
        <ecNumber evidence="12">3.1.21.10</ecNumber>
    </recommendedName>
    <alternativeName>
        <fullName evidence="12">Holliday junction nuclease RuvC</fullName>
    </alternativeName>
    <alternativeName>
        <fullName evidence="12">Holliday junction resolvase RuvC</fullName>
    </alternativeName>
</protein>
<evidence type="ECO:0000256" key="9">
    <source>
        <dbReference type="ARBA" id="ARBA00023125"/>
    </source>
</evidence>
<dbReference type="GO" id="GO:0003677">
    <property type="term" value="F:DNA binding"/>
    <property type="evidence" value="ECO:0007669"/>
    <property type="project" value="UniProtKB-KW"/>
</dbReference>
<evidence type="ECO:0000256" key="11">
    <source>
        <dbReference type="ARBA" id="ARBA00023204"/>
    </source>
</evidence>
<keyword evidence="5 12" id="KW-0255">Endonuclease</keyword>
<dbReference type="GO" id="GO:0048476">
    <property type="term" value="C:Holliday junction resolvase complex"/>
    <property type="evidence" value="ECO:0007669"/>
    <property type="project" value="UniProtKB-UniRule"/>
</dbReference>
<comment type="cofactor">
    <cofactor evidence="12">
        <name>Mg(2+)</name>
        <dbReference type="ChEBI" id="CHEBI:18420"/>
    </cofactor>
    <text evidence="12">Binds 2 Mg(2+) ion per subunit.</text>
</comment>
<feature type="binding site" evidence="12">
    <location>
        <position position="67"/>
    </location>
    <ligand>
        <name>Mg(2+)</name>
        <dbReference type="ChEBI" id="CHEBI:18420"/>
        <label>2</label>
    </ligand>
</feature>
<dbReference type="InterPro" id="IPR002176">
    <property type="entry name" value="X-over_junc_endoDNase_RuvC"/>
</dbReference>
<dbReference type="GO" id="GO:0006281">
    <property type="term" value="P:DNA repair"/>
    <property type="evidence" value="ECO:0007669"/>
    <property type="project" value="UniProtKB-UniRule"/>
</dbReference>
<keyword evidence="2 12" id="KW-0963">Cytoplasm</keyword>
<dbReference type="EMBL" id="MFZF01000015">
    <property type="protein sequence ID" value="OGK16577.1"/>
    <property type="molecule type" value="Genomic_DNA"/>
</dbReference>
<evidence type="ECO:0000256" key="12">
    <source>
        <dbReference type="HAMAP-Rule" id="MF_00034"/>
    </source>
</evidence>
<feature type="active site" evidence="12">
    <location>
        <position position="7"/>
    </location>
</feature>
<dbReference type="InterPro" id="IPR012337">
    <property type="entry name" value="RNaseH-like_sf"/>
</dbReference>
<evidence type="ECO:0000256" key="5">
    <source>
        <dbReference type="ARBA" id="ARBA00022759"/>
    </source>
</evidence>
<comment type="similarity">
    <text evidence="1 12">Belongs to the RuvC family.</text>
</comment>
<feature type="active site" evidence="12">
    <location>
        <position position="140"/>
    </location>
</feature>
<comment type="subcellular location">
    <subcellularLocation>
        <location evidence="12">Cytoplasm</location>
    </subcellularLocation>
</comment>
<dbReference type="PRINTS" id="PR00696">
    <property type="entry name" value="RSOLVASERUVC"/>
</dbReference>
<dbReference type="PANTHER" id="PTHR30194">
    <property type="entry name" value="CROSSOVER JUNCTION ENDODEOXYRIBONUCLEASE RUVC"/>
    <property type="match status" value="1"/>
</dbReference>
<name>A0A1F7GCH9_9BACT</name>
<evidence type="ECO:0000256" key="8">
    <source>
        <dbReference type="ARBA" id="ARBA00022842"/>
    </source>
</evidence>
<dbReference type="GO" id="GO:0005737">
    <property type="term" value="C:cytoplasm"/>
    <property type="evidence" value="ECO:0007669"/>
    <property type="project" value="UniProtKB-SubCell"/>
</dbReference>
<gene>
    <name evidence="12" type="primary">ruvC</name>
    <name evidence="13" type="ORF">A2690_02640</name>
</gene>
<dbReference type="HAMAP" id="MF_00034">
    <property type="entry name" value="RuvC"/>
    <property type="match status" value="1"/>
</dbReference>
<dbReference type="CDD" id="cd16962">
    <property type="entry name" value="RuvC"/>
    <property type="match status" value="1"/>
</dbReference>
<comment type="function">
    <text evidence="12">The RuvA-RuvB-RuvC complex processes Holliday junction (HJ) DNA during genetic recombination and DNA repair. Endonuclease that resolves HJ intermediates. Cleaves cruciform DNA by making single-stranded nicks across the HJ at symmetrical positions within the homologous arms, yielding a 5'-phosphate and a 3'-hydroxyl group; requires a central core of homology in the junction. The consensus cleavage sequence is 5'-(A/T)TT(C/G)-3'. Cleavage occurs on the 3'-side of the TT dinucleotide at the point of strand exchange. HJ branch migration catalyzed by RuvA-RuvB allows RuvC to scan DNA until it finds its consensus sequence, where it cleaves and resolves the cruciform DNA.</text>
</comment>
<keyword evidence="7 12" id="KW-0378">Hydrolase</keyword>
<feature type="binding site" evidence="12">
    <location>
        <position position="7"/>
    </location>
    <ligand>
        <name>Mg(2+)</name>
        <dbReference type="ChEBI" id="CHEBI:18420"/>
        <label>1</label>
    </ligand>
</feature>
<evidence type="ECO:0000313" key="14">
    <source>
        <dbReference type="Proteomes" id="UP000178372"/>
    </source>
</evidence>
<dbReference type="GO" id="GO:0000287">
    <property type="term" value="F:magnesium ion binding"/>
    <property type="evidence" value="ECO:0007669"/>
    <property type="project" value="UniProtKB-UniRule"/>
</dbReference>
<keyword evidence="9 12" id="KW-0238">DNA-binding</keyword>
<keyword evidence="8 12" id="KW-0460">Magnesium</keyword>